<dbReference type="PANTHER" id="PTHR44858:SF1">
    <property type="entry name" value="UDP-N-ACETYLGLUCOSAMINE--PEPTIDE N-ACETYLGLUCOSAMINYLTRANSFERASE SPINDLY-RELATED"/>
    <property type="match status" value="1"/>
</dbReference>
<feature type="region of interest" description="Disordered" evidence="4">
    <location>
        <begin position="28"/>
        <end position="53"/>
    </location>
</feature>
<evidence type="ECO:0000256" key="2">
    <source>
        <dbReference type="ARBA" id="ARBA00022803"/>
    </source>
</evidence>
<dbReference type="RefSeq" id="WP_263278684.1">
    <property type="nucleotide sequence ID" value="NZ_CP106795.1"/>
</dbReference>
<gene>
    <name evidence="5" type="ORF">N8I86_24100</name>
</gene>
<feature type="repeat" description="TPR" evidence="3">
    <location>
        <begin position="93"/>
        <end position="126"/>
    </location>
</feature>
<evidence type="ECO:0000313" key="6">
    <source>
        <dbReference type="Proteomes" id="UP001060733"/>
    </source>
</evidence>
<name>A0ABY6ET64_9ACTN</name>
<dbReference type="InterPro" id="IPR050498">
    <property type="entry name" value="Ycf3"/>
</dbReference>
<dbReference type="EMBL" id="CP106795">
    <property type="protein sequence ID" value="UXY37537.1"/>
    <property type="molecule type" value="Genomic_DNA"/>
</dbReference>
<dbReference type="SUPFAM" id="SSF48452">
    <property type="entry name" value="TPR-like"/>
    <property type="match status" value="1"/>
</dbReference>
<keyword evidence="2 3" id="KW-0802">TPR repeat</keyword>
<evidence type="ECO:0000256" key="1">
    <source>
        <dbReference type="ARBA" id="ARBA00022737"/>
    </source>
</evidence>
<evidence type="ECO:0000256" key="3">
    <source>
        <dbReference type="PROSITE-ProRule" id="PRU00339"/>
    </source>
</evidence>
<dbReference type="Proteomes" id="UP001060733">
    <property type="component" value="Chromosome"/>
</dbReference>
<dbReference type="InterPro" id="IPR019734">
    <property type="entry name" value="TPR_rpt"/>
</dbReference>
<evidence type="ECO:0000313" key="5">
    <source>
        <dbReference type="EMBL" id="UXY37537.1"/>
    </source>
</evidence>
<dbReference type="PROSITE" id="PS50005">
    <property type="entry name" value="TPR"/>
    <property type="match status" value="1"/>
</dbReference>
<sequence length="207" mass="22198">MKKSTFWAGIATAATVVTGLTFWAVHSPSAGPSESKSVSVAGDTKSATKPATKSVTNSVDALLQSALKRQTHQDFAGAAEDYRRVLEADPNNKQAWYGMGLIDQASGRTAEARKDYDKALEADPRFTSALYSQAFMLRSSDPDRAIELLGRAAAIQPRAAAVQLQLGQLLAERNRDGEAGEAFRRAVAADGRLLSRVPEEFRDAASP</sequence>
<evidence type="ECO:0000256" key="4">
    <source>
        <dbReference type="SAM" id="MobiDB-lite"/>
    </source>
</evidence>
<protein>
    <submittedName>
        <fullName evidence="5">Tetratricopeptide repeat protein</fullName>
    </submittedName>
</protein>
<dbReference type="InterPro" id="IPR011990">
    <property type="entry name" value="TPR-like_helical_dom_sf"/>
</dbReference>
<dbReference type="Pfam" id="PF13432">
    <property type="entry name" value="TPR_16"/>
    <property type="match status" value="2"/>
</dbReference>
<keyword evidence="1" id="KW-0677">Repeat</keyword>
<keyword evidence="6" id="KW-1185">Reference proteome</keyword>
<dbReference type="SMART" id="SM00028">
    <property type="entry name" value="TPR"/>
    <property type="match status" value="3"/>
</dbReference>
<proteinExistence type="predicted"/>
<dbReference type="Gene3D" id="1.25.40.10">
    <property type="entry name" value="Tetratricopeptide repeat domain"/>
    <property type="match status" value="2"/>
</dbReference>
<organism evidence="5 6">
    <name type="scientific">Streptomyces albidocamelliae</name>
    <dbReference type="NCBI Taxonomy" id="2981135"/>
    <lineage>
        <taxon>Bacteria</taxon>
        <taxon>Bacillati</taxon>
        <taxon>Actinomycetota</taxon>
        <taxon>Actinomycetes</taxon>
        <taxon>Kitasatosporales</taxon>
        <taxon>Streptomycetaceae</taxon>
        <taxon>Streptomyces</taxon>
    </lineage>
</organism>
<accession>A0ABY6ET64</accession>
<dbReference type="PANTHER" id="PTHR44858">
    <property type="entry name" value="TETRATRICOPEPTIDE REPEAT PROTEIN 6"/>
    <property type="match status" value="1"/>
</dbReference>
<reference evidence="5" key="1">
    <citation type="submission" date="2022-10" db="EMBL/GenBank/DDBJ databases">
        <authorList>
            <person name="Mo P."/>
        </authorList>
    </citation>
    <scope>NUCLEOTIDE SEQUENCE</scope>
    <source>
        <strain evidence="5">HUAS 14-6</strain>
    </source>
</reference>